<proteinExistence type="predicted"/>
<sequence>MKKYQSKTIHIGNMGEHLIASMLSQHCIVRDVSQGKDTGIDLYCEILKKDSLELTLHFFCQVKTYPKILVSPTRNPASVL</sequence>
<accession>A0A7C2AES2</accession>
<dbReference type="Proteomes" id="UP000885738">
    <property type="component" value="Unassembled WGS sequence"/>
</dbReference>
<evidence type="ECO:0000313" key="1">
    <source>
        <dbReference type="EMBL" id="HEC68513.1"/>
    </source>
</evidence>
<evidence type="ECO:0008006" key="2">
    <source>
        <dbReference type="Google" id="ProtNLM"/>
    </source>
</evidence>
<dbReference type="AlphaFoldDB" id="A0A7C2AES2"/>
<protein>
    <recommendedName>
        <fullName evidence="2">Restriction endonuclease type IV Mrr domain-containing protein</fullName>
    </recommendedName>
</protein>
<reference evidence="1" key="1">
    <citation type="journal article" date="2020" name="mSystems">
        <title>Genome- and Community-Level Interaction Insights into Carbon Utilization and Element Cycling Functions of Hydrothermarchaeota in Hydrothermal Sediment.</title>
        <authorList>
            <person name="Zhou Z."/>
            <person name="Liu Y."/>
            <person name="Xu W."/>
            <person name="Pan J."/>
            <person name="Luo Z.H."/>
            <person name="Li M."/>
        </authorList>
    </citation>
    <scope>NUCLEOTIDE SEQUENCE [LARGE SCALE GENOMIC DNA]</scope>
    <source>
        <strain evidence="1">HyVt-389</strain>
    </source>
</reference>
<organism evidence="1">
    <name type="scientific">Desulfofervidus auxilii</name>
    <dbReference type="NCBI Taxonomy" id="1621989"/>
    <lineage>
        <taxon>Bacteria</taxon>
        <taxon>Pseudomonadati</taxon>
        <taxon>Thermodesulfobacteriota</taxon>
        <taxon>Candidatus Desulfofervidia</taxon>
        <taxon>Candidatus Desulfofervidales</taxon>
        <taxon>Candidatus Desulfofervidaceae</taxon>
        <taxon>Candidatus Desulfofervidus</taxon>
    </lineage>
</organism>
<gene>
    <name evidence="1" type="ORF">ENI35_06900</name>
</gene>
<comment type="caution">
    <text evidence="1">The sequence shown here is derived from an EMBL/GenBank/DDBJ whole genome shotgun (WGS) entry which is preliminary data.</text>
</comment>
<name>A0A7C2AES2_DESA2</name>
<dbReference type="EMBL" id="DRIH01000250">
    <property type="protein sequence ID" value="HEC68513.1"/>
    <property type="molecule type" value="Genomic_DNA"/>
</dbReference>